<evidence type="ECO:0000259" key="3">
    <source>
        <dbReference type="Pfam" id="PF14706"/>
    </source>
</evidence>
<dbReference type="GO" id="GO:0003677">
    <property type="term" value="F:DNA binding"/>
    <property type="evidence" value="ECO:0007669"/>
    <property type="project" value="InterPro"/>
</dbReference>
<dbReference type="AlphaFoldDB" id="A0AAP7ZKP7"/>
<proteinExistence type="predicted"/>
<reference evidence="4 5" key="1">
    <citation type="submission" date="2017-04" db="EMBL/GenBank/DDBJ databases">
        <title>Genome Announcement: Closed genomes of Ralstonia solanacearum strains K60, UW551, and UW700.</title>
        <authorList>
            <person name="Hayes M."/>
            <person name="Macintyre A.M."/>
            <person name="Allen C."/>
        </authorList>
    </citation>
    <scope>NUCLEOTIDE SEQUENCE [LARGE SCALE GENOMIC DNA]</scope>
    <source>
        <strain evidence="4 5">UW25</strain>
    </source>
</reference>
<dbReference type="GO" id="GO:0006313">
    <property type="term" value="P:DNA transposition"/>
    <property type="evidence" value="ECO:0007669"/>
    <property type="project" value="InterPro"/>
</dbReference>
<dbReference type="Pfam" id="PF01609">
    <property type="entry name" value="DDE_Tnp_1"/>
    <property type="match status" value="1"/>
</dbReference>
<name>A0AAP7ZKP7_RALSL</name>
<dbReference type="Gene3D" id="3.90.350.10">
    <property type="entry name" value="Transposase Inhibitor Protein From Tn5, Chain A, domain 1"/>
    <property type="match status" value="1"/>
</dbReference>
<organism evidence="4 5">
    <name type="scientific">Ralstonia solanacearum K60</name>
    <dbReference type="NCBI Taxonomy" id="1091042"/>
    <lineage>
        <taxon>Bacteria</taxon>
        <taxon>Pseudomonadati</taxon>
        <taxon>Pseudomonadota</taxon>
        <taxon>Betaproteobacteria</taxon>
        <taxon>Burkholderiales</taxon>
        <taxon>Burkholderiaceae</taxon>
        <taxon>Ralstonia</taxon>
        <taxon>Ralstonia solanacearum species complex</taxon>
    </lineage>
</organism>
<evidence type="ECO:0000313" key="4">
    <source>
        <dbReference type="EMBL" id="OYQ11942.1"/>
    </source>
</evidence>
<dbReference type="Proteomes" id="UP000216164">
    <property type="component" value="Unassembled WGS sequence"/>
</dbReference>
<evidence type="ECO:0000313" key="5">
    <source>
        <dbReference type="Proteomes" id="UP000216164"/>
    </source>
</evidence>
<dbReference type="Pfam" id="PF14706">
    <property type="entry name" value="Tnp_DNA_bind"/>
    <property type="match status" value="1"/>
</dbReference>
<dbReference type="Pfam" id="PF02281">
    <property type="entry name" value="Dimer_Tnp_Tn5"/>
    <property type="match status" value="1"/>
</dbReference>
<dbReference type="InterPro" id="IPR014737">
    <property type="entry name" value="Transposase_Tn5-like_C"/>
</dbReference>
<dbReference type="InterPro" id="IPR054836">
    <property type="entry name" value="Tn5_transposase"/>
</dbReference>
<feature type="domain" description="Transposase Tn5 dimerisation" evidence="2">
    <location>
        <begin position="349"/>
        <end position="440"/>
    </location>
</feature>
<dbReference type="InterPro" id="IPR012337">
    <property type="entry name" value="RNaseH-like_sf"/>
</dbReference>
<dbReference type="PANTHER" id="PTHR37319">
    <property type="entry name" value="TRANSPOSASE"/>
    <property type="match status" value="1"/>
</dbReference>
<dbReference type="NCBIfam" id="NF033590">
    <property type="entry name" value="transpos_IS4_3"/>
    <property type="match status" value="1"/>
</dbReference>
<dbReference type="InterPro" id="IPR038215">
    <property type="entry name" value="TN5-like_N_sf"/>
</dbReference>
<dbReference type="InterPro" id="IPR003201">
    <property type="entry name" value="Transposase_Tn5"/>
</dbReference>
<dbReference type="RefSeq" id="WP_094393709.1">
    <property type="nucleotide sequence ID" value="NZ_NCTK01000001.1"/>
</dbReference>
<feature type="domain" description="Transposase IS4-like" evidence="1">
    <location>
        <begin position="298"/>
        <end position="347"/>
    </location>
</feature>
<dbReference type="InterPro" id="IPR002559">
    <property type="entry name" value="Transposase_11"/>
</dbReference>
<gene>
    <name evidence="4" type="ORF">B7R77_00775</name>
</gene>
<dbReference type="PANTHER" id="PTHR37319:SF1">
    <property type="entry name" value="TRANSPOSASE TN5 DIMERISATION DOMAIN-CONTAINING PROTEIN"/>
    <property type="match status" value="1"/>
</dbReference>
<dbReference type="Gene3D" id="1.10.246.40">
    <property type="entry name" value="Tn5 transposase, domain 1"/>
    <property type="match status" value="1"/>
</dbReference>
<comment type="caution">
    <text evidence="4">The sequence shown here is derived from an EMBL/GenBank/DDBJ whole genome shotgun (WGS) entry which is preliminary data.</text>
</comment>
<sequence>MALEAPCWTEAEFPDLDLGDARLNKRARTLMERLAAKPTAGVPQACRSWGETIAAYRFFDNDEVEWEAILEPHWRQTERRMAACPVVLCLQDTTELDFNARRVTGLGPLSYEAQRGMYLHPTYAVTPGRVPLGVLDAWMWAREPKDEQGKRGGMKESRRWIEGYERVAETASSLPHTRLVYVADREADMIALMVRAQELGTPADWLIRSTHDRALPEGAKLWATASEGEALGEIAFTMGSRHGVRARPVRQHVWLRRIELPAGDGRSVAATCLVAREFDAPAGVKPIEWRLLTNREATTLAQAIELIDWYRARWEIEILFNVLKNGCRVEALQLGAIERLERALAMFLVVAWRIGYLMRKGRACPDLDAELFFDPDEIRGAYLLTGLKQPARPKLNEVLRLIARLGGFLARKGDGEPGAKAIWLGLKEVHVAAKTLRALRAGASADCCV</sequence>
<dbReference type="GO" id="GO:0004803">
    <property type="term" value="F:transposase activity"/>
    <property type="evidence" value="ECO:0007669"/>
    <property type="project" value="InterPro"/>
</dbReference>
<dbReference type="InterPro" id="IPR014735">
    <property type="entry name" value="Transposase_Tn5-like_N"/>
</dbReference>
<feature type="domain" description="Transposase Tn5-like N-terminal" evidence="3">
    <location>
        <begin position="8"/>
        <end position="64"/>
    </location>
</feature>
<protein>
    <submittedName>
        <fullName evidence="4">IS4 family transposase</fullName>
    </submittedName>
</protein>
<evidence type="ECO:0000259" key="2">
    <source>
        <dbReference type="Pfam" id="PF02281"/>
    </source>
</evidence>
<dbReference type="Gene3D" id="1.10.740.10">
    <property type="entry name" value="Transferase Inhibitor Protein From Tn5, Chain"/>
    <property type="match status" value="1"/>
</dbReference>
<evidence type="ECO:0000259" key="1">
    <source>
        <dbReference type="Pfam" id="PF01609"/>
    </source>
</evidence>
<dbReference type="InterPro" id="IPR047768">
    <property type="entry name" value="Tn5p-like"/>
</dbReference>
<accession>A0AAP7ZKP7</accession>
<dbReference type="SUPFAM" id="SSF53098">
    <property type="entry name" value="Ribonuclease H-like"/>
    <property type="match status" value="1"/>
</dbReference>
<dbReference type="EMBL" id="NCTK01000001">
    <property type="protein sequence ID" value="OYQ11942.1"/>
    <property type="molecule type" value="Genomic_DNA"/>
</dbReference>